<dbReference type="PROSITE" id="PS50294">
    <property type="entry name" value="WD_REPEATS_REGION"/>
    <property type="match status" value="3"/>
</dbReference>
<evidence type="ECO:0000313" key="6">
    <source>
        <dbReference type="Proteomes" id="UP000054558"/>
    </source>
</evidence>
<organism evidence="5 6">
    <name type="scientific">Klebsormidium nitens</name>
    <name type="common">Green alga</name>
    <name type="synonym">Ulothrix nitens</name>
    <dbReference type="NCBI Taxonomy" id="105231"/>
    <lineage>
        <taxon>Eukaryota</taxon>
        <taxon>Viridiplantae</taxon>
        <taxon>Streptophyta</taxon>
        <taxon>Klebsormidiophyceae</taxon>
        <taxon>Klebsormidiales</taxon>
        <taxon>Klebsormidiaceae</taxon>
        <taxon>Klebsormidium</taxon>
    </lineage>
</organism>
<feature type="compositionally biased region" description="Basic and acidic residues" evidence="4">
    <location>
        <begin position="669"/>
        <end position="683"/>
    </location>
</feature>
<feature type="region of interest" description="Disordered" evidence="4">
    <location>
        <begin position="182"/>
        <end position="282"/>
    </location>
</feature>
<feature type="repeat" description="WD" evidence="3">
    <location>
        <begin position="870"/>
        <end position="904"/>
    </location>
</feature>
<dbReference type="InterPro" id="IPR019775">
    <property type="entry name" value="WD40_repeat_CS"/>
</dbReference>
<feature type="region of interest" description="Disordered" evidence="4">
    <location>
        <begin position="60"/>
        <end position="92"/>
    </location>
</feature>
<gene>
    <name evidence="5" type="ORF">KFL_004460050</name>
</gene>
<proteinExistence type="predicted"/>
<protein>
    <submittedName>
        <fullName evidence="5">Uncharacterized protein</fullName>
    </submittedName>
</protein>
<dbReference type="InterPro" id="IPR036322">
    <property type="entry name" value="WD40_repeat_dom_sf"/>
</dbReference>
<feature type="repeat" description="WD" evidence="3">
    <location>
        <begin position="733"/>
        <end position="766"/>
    </location>
</feature>
<evidence type="ECO:0000256" key="3">
    <source>
        <dbReference type="PROSITE-ProRule" id="PRU00221"/>
    </source>
</evidence>
<dbReference type="SUPFAM" id="SSF50978">
    <property type="entry name" value="WD40 repeat-like"/>
    <property type="match status" value="1"/>
</dbReference>
<reference evidence="5 6" key="1">
    <citation type="journal article" date="2014" name="Nat. Commun.">
        <title>Klebsormidium flaccidum genome reveals primary factors for plant terrestrial adaptation.</title>
        <authorList>
            <person name="Hori K."/>
            <person name="Maruyama F."/>
            <person name="Fujisawa T."/>
            <person name="Togashi T."/>
            <person name="Yamamoto N."/>
            <person name="Seo M."/>
            <person name="Sato S."/>
            <person name="Yamada T."/>
            <person name="Mori H."/>
            <person name="Tajima N."/>
            <person name="Moriyama T."/>
            <person name="Ikeuchi M."/>
            <person name="Watanabe M."/>
            <person name="Wada H."/>
            <person name="Kobayashi K."/>
            <person name="Saito M."/>
            <person name="Masuda T."/>
            <person name="Sasaki-Sekimoto Y."/>
            <person name="Mashiguchi K."/>
            <person name="Awai K."/>
            <person name="Shimojima M."/>
            <person name="Masuda S."/>
            <person name="Iwai M."/>
            <person name="Nobusawa T."/>
            <person name="Narise T."/>
            <person name="Kondo S."/>
            <person name="Saito H."/>
            <person name="Sato R."/>
            <person name="Murakawa M."/>
            <person name="Ihara Y."/>
            <person name="Oshima-Yamada Y."/>
            <person name="Ohtaka K."/>
            <person name="Satoh M."/>
            <person name="Sonobe K."/>
            <person name="Ishii M."/>
            <person name="Ohtani R."/>
            <person name="Kanamori-Sato M."/>
            <person name="Honoki R."/>
            <person name="Miyazaki D."/>
            <person name="Mochizuki H."/>
            <person name="Umetsu J."/>
            <person name="Higashi K."/>
            <person name="Shibata D."/>
            <person name="Kamiya Y."/>
            <person name="Sato N."/>
            <person name="Nakamura Y."/>
            <person name="Tabata S."/>
            <person name="Ida S."/>
            <person name="Kurokawa K."/>
            <person name="Ohta H."/>
        </authorList>
    </citation>
    <scope>NUCLEOTIDE SEQUENCE [LARGE SCALE GENOMIC DNA]</scope>
    <source>
        <strain evidence="5 6">NIES-2285</strain>
    </source>
</reference>
<feature type="compositionally biased region" description="Pro residues" evidence="4">
    <location>
        <begin position="263"/>
        <end position="274"/>
    </location>
</feature>
<keyword evidence="2" id="KW-0677">Repeat</keyword>
<dbReference type="Proteomes" id="UP000054558">
    <property type="component" value="Unassembled WGS sequence"/>
</dbReference>
<feature type="compositionally biased region" description="Low complexity" evidence="4">
    <location>
        <begin position="499"/>
        <end position="512"/>
    </location>
</feature>
<dbReference type="SMART" id="SM00320">
    <property type="entry name" value="WD40"/>
    <property type="match status" value="6"/>
</dbReference>
<feature type="region of interest" description="Disordered" evidence="4">
    <location>
        <begin position="306"/>
        <end position="415"/>
    </location>
</feature>
<accession>A0A1Y1IHT0</accession>
<feature type="compositionally biased region" description="Basic and acidic residues" evidence="4">
    <location>
        <begin position="307"/>
        <end position="326"/>
    </location>
</feature>
<evidence type="ECO:0000256" key="1">
    <source>
        <dbReference type="ARBA" id="ARBA00022574"/>
    </source>
</evidence>
<feature type="region of interest" description="Disordered" evidence="4">
    <location>
        <begin position="618"/>
        <end position="648"/>
    </location>
</feature>
<feature type="region of interest" description="Disordered" evidence="4">
    <location>
        <begin position="104"/>
        <end position="168"/>
    </location>
</feature>
<dbReference type="STRING" id="105231.A0A1Y1IHT0"/>
<evidence type="ECO:0000256" key="4">
    <source>
        <dbReference type="SAM" id="MobiDB-lite"/>
    </source>
</evidence>
<dbReference type="Pfam" id="PF00400">
    <property type="entry name" value="WD40"/>
    <property type="match status" value="4"/>
</dbReference>
<dbReference type="PROSITE" id="PS00678">
    <property type="entry name" value="WD_REPEATS_1"/>
    <property type="match status" value="1"/>
</dbReference>
<feature type="compositionally biased region" description="Low complexity" evidence="4">
    <location>
        <begin position="402"/>
        <end position="414"/>
    </location>
</feature>
<dbReference type="AlphaFoldDB" id="A0A1Y1IHT0"/>
<keyword evidence="6" id="KW-1185">Reference proteome</keyword>
<feature type="compositionally biased region" description="Low complexity" evidence="4">
    <location>
        <begin position="1109"/>
        <end position="1124"/>
    </location>
</feature>
<feature type="region of interest" description="Disordered" evidence="4">
    <location>
        <begin position="491"/>
        <end position="513"/>
    </location>
</feature>
<feature type="compositionally biased region" description="Polar residues" evidence="4">
    <location>
        <begin position="445"/>
        <end position="459"/>
    </location>
</feature>
<dbReference type="PROSITE" id="PS50082">
    <property type="entry name" value="WD_REPEATS_2"/>
    <property type="match status" value="3"/>
</dbReference>
<feature type="region of interest" description="Disordered" evidence="4">
    <location>
        <begin position="664"/>
        <end position="686"/>
    </location>
</feature>
<feature type="compositionally biased region" description="Basic and acidic residues" evidence="4">
    <location>
        <begin position="230"/>
        <end position="254"/>
    </location>
</feature>
<feature type="repeat" description="WD" evidence="3">
    <location>
        <begin position="829"/>
        <end position="870"/>
    </location>
</feature>
<feature type="region of interest" description="Disordered" evidence="4">
    <location>
        <begin position="427"/>
        <end position="472"/>
    </location>
</feature>
<feature type="region of interest" description="Disordered" evidence="4">
    <location>
        <begin position="530"/>
        <end position="557"/>
    </location>
</feature>
<evidence type="ECO:0000256" key="2">
    <source>
        <dbReference type="ARBA" id="ARBA00022737"/>
    </source>
</evidence>
<dbReference type="OrthoDB" id="408728at2759"/>
<dbReference type="PANTHER" id="PTHR14221">
    <property type="entry name" value="WD REPEAT DOMAIN 44"/>
    <property type="match status" value="1"/>
</dbReference>
<dbReference type="PRINTS" id="PR00320">
    <property type="entry name" value="GPROTEINBRPT"/>
</dbReference>
<dbReference type="Gene3D" id="2.130.10.10">
    <property type="entry name" value="YVTN repeat-like/Quinoprotein amine dehydrogenase"/>
    <property type="match status" value="1"/>
</dbReference>
<feature type="region of interest" description="Disordered" evidence="4">
    <location>
        <begin position="1077"/>
        <end position="1174"/>
    </location>
</feature>
<dbReference type="PANTHER" id="PTHR14221:SF0">
    <property type="entry name" value="WD REPEAT-CONTAINING PROTEIN 44"/>
    <property type="match status" value="1"/>
</dbReference>
<keyword evidence="1 3" id="KW-0853">WD repeat</keyword>
<name>A0A1Y1IHT0_KLENI</name>
<evidence type="ECO:0000313" key="5">
    <source>
        <dbReference type="EMBL" id="GAQ88631.1"/>
    </source>
</evidence>
<feature type="compositionally biased region" description="Polar residues" evidence="4">
    <location>
        <begin position="367"/>
        <end position="397"/>
    </location>
</feature>
<dbReference type="EMBL" id="DF237395">
    <property type="protein sequence ID" value="GAQ88631.1"/>
    <property type="molecule type" value="Genomic_DNA"/>
</dbReference>
<dbReference type="InterPro" id="IPR020472">
    <property type="entry name" value="WD40_PAC1"/>
</dbReference>
<dbReference type="InterPro" id="IPR040324">
    <property type="entry name" value="WDR44/Dgr2"/>
</dbReference>
<dbReference type="CDD" id="cd00200">
    <property type="entry name" value="WD40"/>
    <property type="match status" value="1"/>
</dbReference>
<sequence>MAVLVALKCNPALDLQVAFLPRLLSAGSQACFRGVHGRELCKDISTALTMADEDDEFFEAFEDLPPSPPKLPHAQKSPTPQGLKPQDHAPSSVNASVNAVANEIQPLGQSEDSTRERSRTFGGTDYARGTSLGDFSRERPDLAVAQGPSPRAFARERSATVGSAPQGVTGFRDADLAVWKSGPSSVRERRERFWQSQGGGPLPGMSSSNLPPAPGSLPARRGSATQARGSRTDQDAGKGAVLEKRRSSEGERRLTIGFDSKPQPKPADSLPPPVAFVVSSQGSAPIGDGRGASGLTSALANHIPQLLKDKAASDPLPRGDEQRGRSETAPAVYATKETSRLGAASFSETRVHSESVNGPRPAHDSRPPQSQSVSSNTHSASQSKGQSICPGGQSSVIPRSAPPLEQLPALPPLQTIASPEDIVPALPAVTTAKARPWPRRHVRTPSGSDPDSQPATTPPHSGGASPLAPKSPLQQGVNAAKHLLGQVANHLGGQKTTKPNGPSDGSPSSSVGTELERDVLRLGAANEAEFTPPDFVRSQSEQALTLPEGGLPVSPTGDVVYRIKNLDTGKEFFLEQSLGNRVIDVNSGKELSIDEVEETLGLSPVSREVQRREWLAEGGEEEFLSPGARPESESDPGPGGGREKKKKNWLNKAVKKGAAYYEKGRRKLQRDDSGSGSDTDRRPFVHGRGFTDARIAGYGPGYEAGPNGKGSVKVHVQRKAFKELTDVRVGQEIKAHEGPIWCMKFNSDGRFLVTGGKDGLVKVWEVVDKLPPTPLQASGDFDELVSAAGIPTAAASDDAPDDVTRAGGRDRSTSWGASFWLADVAYRTLRGHSSDVLEVSWSKNTQFLLSSSMDTTVRLWHVSMDECLRVFPHSDFVTCLDFNPVDDKYFLSGSLDNKIRIWNIPEHRVVDWTDAREMVTACTYTADGSGAIVGSYEGTCRFYTTRQHMLQLDGTLDVRSTRGKNAQGKKVTGVQCMPGDPRKILVTSNDSRLRVYDGMKLQCKYRGHANANSQKVATFSASGDFLICPSEDGFVYVWNAANSYVPPYGGFRRDHHQSCEYFYSSGVNVAVAWGGPKGGGSDSDGSQSKSRSRANSGGSVAARGEITSAGGVRVPGRGAREVPPGSWPKEALGARGEAKASEEVAGGRNGPGPWAEPQQESEKEKESAPTANSEASAAAEAAVASAAAVGLVIVTANYQGEIRTFKNFGRPVWL</sequence>
<dbReference type="InterPro" id="IPR001680">
    <property type="entry name" value="WD40_rpt"/>
</dbReference>
<dbReference type="InterPro" id="IPR015943">
    <property type="entry name" value="WD40/YVTN_repeat-like_dom_sf"/>
</dbReference>